<dbReference type="EMBL" id="JAOL01000117">
    <property type="protein sequence ID" value="EUA89731.1"/>
    <property type="molecule type" value="Genomic_DNA"/>
</dbReference>
<keyword evidence="2" id="KW-1185">Reference proteome</keyword>
<name>A0ABP3AIU1_MYCUL</name>
<organism evidence="1 2">
    <name type="scientific">Mycobacterium ulcerans str. Harvey</name>
    <dbReference type="NCBI Taxonomy" id="1299332"/>
    <lineage>
        <taxon>Bacteria</taxon>
        <taxon>Bacillati</taxon>
        <taxon>Actinomycetota</taxon>
        <taxon>Actinomycetes</taxon>
        <taxon>Mycobacteriales</taxon>
        <taxon>Mycobacteriaceae</taxon>
        <taxon>Mycobacterium</taxon>
        <taxon>Mycobacterium ulcerans group</taxon>
    </lineage>
</organism>
<evidence type="ECO:0000313" key="2">
    <source>
        <dbReference type="Proteomes" id="UP000020681"/>
    </source>
</evidence>
<accession>A0ABP3AIU1</accession>
<gene>
    <name evidence="1" type="ORF">I551_3774</name>
</gene>
<sequence length="38" mass="3744">MRMSKSSIIGGVASSGSALAIALLPTRAVSAIRIADTA</sequence>
<evidence type="ECO:0000313" key="1">
    <source>
        <dbReference type="EMBL" id="EUA89731.1"/>
    </source>
</evidence>
<dbReference type="Proteomes" id="UP000020681">
    <property type="component" value="Unassembled WGS sequence"/>
</dbReference>
<reference evidence="1 2" key="1">
    <citation type="submission" date="2014-01" db="EMBL/GenBank/DDBJ databases">
        <authorList>
            <person name="Dobos K."/>
            <person name="Lenaerts A."/>
            <person name="Ordway D."/>
            <person name="DeGroote M.A."/>
            <person name="Parker T."/>
            <person name="Sizemore C."/>
            <person name="Tallon L.J."/>
            <person name="Sadzewicz L.K."/>
            <person name="Sengamalay N."/>
            <person name="Fraser C.M."/>
            <person name="Hine E."/>
            <person name="Shefchek K.A."/>
            <person name="Das S.P."/>
            <person name="Tettelin H."/>
        </authorList>
    </citation>
    <scope>NUCLEOTIDE SEQUENCE [LARGE SCALE GENOMIC DNA]</scope>
    <source>
        <strain evidence="1 2">Harvey</strain>
    </source>
</reference>
<comment type="caution">
    <text evidence="1">The sequence shown here is derived from an EMBL/GenBank/DDBJ whole genome shotgun (WGS) entry which is preliminary data.</text>
</comment>
<proteinExistence type="predicted"/>
<protein>
    <submittedName>
        <fullName evidence="1">Uncharacterized protein</fullName>
    </submittedName>
</protein>